<dbReference type="InterPro" id="IPR000086">
    <property type="entry name" value="NUDIX_hydrolase_dom"/>
</dbReference>
<feature type="region of interest" description="Disordered" evidence="2">
    <location>
        <begin position="205"/>
        <end position="285"/>
    </location>
</feature>
<sequence length="586" mass="63623">MFKRSPLLRPMTARFDEMYDEFRAYKRSISTYGTILLNARATKVVLCRTWKGKFWTLPGGKVNQNESGMDAAARETYEETGFDPMCERGACASLRFRTTGGVDDDDHDHDDHDGADSSSPSSPPWGPLRDSDKLRYTESDTNKRRTCYVCRGVPEDFPFEPVARKEVSEVAWHDLTSLPRQTFAVVPFVGQLKRWIRDDDERRRGIGARDRERPASRPDDGTAPAAAAAAAGGRKASGRDGSRGRKRDGSRGKRPRGGSHGSRGGGGGGGSRAASRDGSAGRVASATDPLVLSALASPGESNRWTEDDMFATNERLLGRKIVYDGNPHDFAERGSSDAHAFRVVGGTFMNSSVGGMLSAPPEASMLQPLMNAADAGADNNGVGLTPFFTDDGRAPWEETHAVVSDMTTKHVSPPPVRSATSSGQSNSKGLALLNRLRQGGSANQEVERIVPPSCASNHTDNSSELKSATELMSSEKALAGSFATLDDLFMTDREITARSQKEKLAIIPPPILREPPAETISEPSNAAWTQSPFVQQVDDIDQPNDHMAWMKMWAQQLPQSQPTNVFGDFRLDVDAIINAMTTATQS</sequence>
<organism evidence="4 5">
    <name type="scientific">Stephanodiscus triporus</name>
    <dbReference type="NCBI Taxonomy" id="2934178"/>
    <lineage>
        <taxon>Eukaryota</taxon>
        <taxon>Sar</taxon>
        <taxon>Stramenopiles</taxon>
        <taxon>Ochrophyta</taxon>
        <taxon>Bacillariophyta</taxon>
        <taxon>Coscinodiscophyceae</taxon>
        <taxon>Thalassiosirophycidae</taxon>
        <taxon>Stephanodiscales</taxon>
        <taxon>Stephanodiscaceae</taxon>
        <taxon>Stephanodiscus</taxon>
    </lineage>
</organism>
<dbReference type="PANTHER" id="PTHR23114:SF17">
    <property type="entry name" value="M7GPPPN-MRNA HYDROLASE"/>
    <property type="match status" value="1"/>
</dbReference>
<dbReference type="EMBL" id="JALLAZ020001622">
    <property type="protein sequence ID" value="KAL3770683.1"/>
    <property type="molecule type" value="Genomic_DNA"/>
</dbReference>
<dbReference type="PROSITE" id="PS00893">
    <property type="entry name" value="NUDIX_BOX"/>
    <property type="match status" value="1"/>
</dbReference>
<feature type="compositionally biased region" description="Basic and acidic residues" evidence="2">
    <location>
        <begin position="237"/>
        <end position="251"/>
    </location>
</feature>
<dbReference type="GO" id="GO:0016787">
    <property type="term" value="F:hydrolase activity"/>
    <property type="evidence" value="ECO:0007669"/>
    <property type="project" value="UniProtKB-KW"/>
</dbReference>
<proteinExistence type="predicted"/>
<feature type="compositionally biased region" description="Gly residues" evidence="2">
    <location>
        <begin position="258"/>
        <end position="271"/>
    </location>
</feature>
<evidence type="ECO:0000259" key="3">
    <source>
        <dbReference type="PROSITE" id="PS51462"/>
    </source>
</evidence>
<dbReference type="SUPFAM" id="SSF55811">
    <property type="entry name" value="Nudix"/>
    <property type="match status" value="1"/>
</dbReference>
<evidence type="ECO:0000313" key="4">
    <source>
        <dbReference type="EMBL" id="KAL3770683.1"/>
    </source>
</evidence>
<keyword evidence="5" id="KW-1185">Reference proteome</keyword>
<dbReference type="InterPro" id="IPR020084">
    <property type="entry name" value="NUDIX_hydrolase_CS"/>
</dbReference>
<evidence type="ECO:0000256" key="2">
    <source>
        <dbReference type="SAM" id="MobiDB-lite"/>
    </source>
</evidence>
<name>A0ABD3N3P5_9STRA</name>
<dbReference type="InterPro" id="IPR044099">
    <property type="entry name" value="Dcp2_NUDIX"/>
</dbReference>
<feature type="compositionally biased region" description="Low complexity" evidence="2">
    <location>
        <begin position="221"/>
        <end position="234"/>
    </location>
</feature>
<protein>
    <recommendedName>
        <fullName evidence="3">Nudix hydrolase domain-containing protein</fullName>
    </recommendedName>
</protein>
<evidence type="ECO:0000313" key="5">
    <source>
        <dbReference type="Proteomes" id="UP001530315"/>
    </source>
</evidence>
<dbReference type="AlphaFoldDB" id="A0ABD3N3P5"/>
<gene>
    <name evidence="4" type="ORF">ACHAW5_003127</name>
</gene>
<keyword evidence="1" id="KW-0378">Hydrolase</keyword>
<feature type="compositionally biased region" description="Polar residues" evidence="2">
    <location>
        <begin position="418"/>
        <end position="427"/>
    </location>
</feature>
<feature type="domain" description="Nudix hydrolase" evidence="3">
    <location>
        <begin position="27"/>
        <end position="198"/>
    </location>
</feature>
<dbReference type="CDD" id="cd03672">
    <property type="entry name" value="NUDIX_Dcp2p_Nudt20"/>
    <property type="match status" value="1"/>
</dbReference>
<feature type="region of interest" description="Disordered" evidence="2">
    <location>
        <begin position="440"/>
        <end position="469"/>
    </location>
</feature>
<feature type="compositionally biased region" description="Polar residues" evidence="2">
    <location>
        <begin position="454"/>
        <end position="469"/>
    </location>
</feature>
<dbReference type="PANTHER" id="PTHR23114">
    <property type="entry name" value="M7GPPPN-MRNA HYDROLASE"/>
    <property type="match status" value="1"/>
</dbReference>
<dbReference type="Pfam" id="PF00293">
    <property type="entry name" value="NUDIX"/>
    <property type="match status" value="1"/>
</dbReference>
<feature type="compositionally biased region" description="Basic and acidic residues" evidence="2">
    <location>
        <begin position="205"/>
        <end position="220"/>
    </location>
</feature>
<dbReference type="PROSITE" id="PS51462">
    <property type="entry name" value="NUDIX"/>
    <property type="match status" value="1"/>
</dbReference>
<dbReference type="Gene3D" id="3.90.79.10">
    <property type="entry name" value="Nucleoside Triphosphate Pyrophosphohydrolase"/>
    <property type="match status" value="1"/>
</dbReference>
<accession>A0ABD3N3P5</accession>
<evidence type="ECO:0000256" key="1">
    <source>
        <dbReference type="ARBA" id="ARBA00022801"/>
    </source>
</evidence>
<feature type="region of interest" description="Disordered" evidence="2">
    <location>
        <begin position="102"/>
        <end position="136"/>
    </location>
</feature>
<reference evidence="4 5" key="1">
    <citation type="submission" date="2024-10" db="EMBL/GenBank/DDBJ databases">
        <title>Updated reference genomes for cyclostephanoid diatoms.</title>
        <authorList>
            <person name="Roberts W.R."/>
            <person name="Alverson A.J."/>
        </authorList>
    </citation>
    <scope>NUCLEOTIDE SEQUENCE [LARGE SCALE GENOMIC DNA]</scope>
    <source>
        <strain evidence="4 5">AJA276-08</strain>
    </source>
</reference>
<feature type="compositionally biased region" description="Low complexity" evidence="2">
    <location>
        <begin position="272"/>
        <end position="285"/>
    </location>
</feature>
<comment type="caution">
    <text evidence="4">The sequence shown here is derived from an EMBL/GenBank/DDBJ whole genome shotgun (WGS) entry which is preliminary data.</text>
</comment>
<feature type="region of interest" description="Disordered" evidence="2">
    <location>
        <begin position="404"/>
        <end position="427"/>
    </location>
</feature>
<dbReference type="InterPro" id="IPR015797">
    <property type="entry name" value="NUDIX_hydrolase-like_dom_sf"/>
</dbReference>
<dbReference type="Proteomes" id="UP001530315">
    <property type="component" value="Unassembled WGS sequence"/>
</dbReference>